<keyword evidence="6 13" id="KW-0479">Metal-binding</keyword>
<keyword evidence="12 15" id="KW-0472">Membrane</keyword>
<evidence type="ECO:0000256" key="6">
    <source>
        <dbReference type="ARBA" id="ARBA00022723"/>
    </source>
</evidence>
<dbReference type="SUPFAM" id="SSF48264">
    <property type="entry name" value="Cytochrome P450"/>
    <property type="match status" value="1"/>
</dbReference>
<evidence type="ECO:0000256" key="3">
    <source>
        <dbReference type="ARBA" id="ARBA00004406"/>
    </source>
</evidence>
<sequence>MPAPEESSVLARILLDFEVQTCAETPWALQFDPRALGLRVSQPVWLRFMLQLLLVLFALWALAALLTWVFRRAGATMRHWRERGVAHEAPSLLFGSVGDVLLFRTTMDEWLRALYERFPGERLVGFWQMRSPALLVRDPALARAVLMGDFASFPGRGVKVDESDPSVVHLINIQGPRWRCLRTRLSPFTSSGRLRAMAPTLRRLASHASRLISATAERPTDTGEVMTRYTTDVIGTCVYGLQLAALGDPASRFHALGRRVTGISVGMALRRALRLLAPRVARLFRVRQFPPQLTAFFCGAVVAELDRREREERDGPPRADFMQLLLEIRKDMRNAKVARKEGEIQDDAKSKKPKNGDIMVEDVDIPDAILAAQAFVFFLAGFDSPSSTATFCLYELAKRPDLQRKARDDIRRCVRAAREEAGGDGDGDGGGEDDLTYDALQEMTYIDMVMAETLRLYPGSGLLFRECTKKYRFPDSDVELQAGTRVFVSIFAMHHDPLYFPEPELFRPERFSPGEKGLIKPYTYMPFGAGPRSCIGERFSLLQMKMVLARILLDFEVQTCAETPRALQFDPRALGLRVSQPVWLRFVPLRPSAHCAT</sequence>
<dbReference type="PANTHER" id="PTHR24292">
    <property type="entry name" value="CYTOCHROME P450"/>
    <property type="match status" value="1"/>
</dbReference>
<name>A0AAN9Z202_9ORTH</name>
<keyword evidence="17" id="KW-1185">Reference proteome</keyword>
<dbReference type="InterPro" id="IPR001128">
    <property type="entry name" value="Cyt_P450"/>
</dbReference>
<evidence type="ECO:0000256" key="9">
    <source>
        <dbReference type="ARBA" id="ARBA00023002"/>
    </source>
</evidence>
<dbReference type="Gene3D" id="1.10.630.10">
    <property type="entry name" value="Cytochrome P450"/>
    <property type="match status" value="1"/>
</dbReference>
<dbReference type="GO" id="GO:0005789">
    <property type="term" value="C:endoplasmic reticulum membrane"/>
    <property type="evidence" value="ECO:0007669"/>
    <property type="project" value="UniProtKB-SubCell"/>
</dbReference>
<keyword evidence="15" id="KW-1133">Transmembrane helix</keyword>
<evidence type="ECO:0000256" key="1">
    <source>
        <dbReference type="ARBA" id="ARBA00001971"/>
    </source>
</evidence>
<feature type="binding site" description="axial binding residue" evidence="13">
    <location>
        <position position="534"/>
    </location>
    <ligand>
        <name>heme</name>
        <dbReference type="ChEBI" id="CHEBI:30413"/>
    </ligand>
    <ligandPart>
        <name>Fe</name>
        <dbReference type="ChEBI" id="CHEBI:18248"/>
    </ligandPart>
</feature>
<gene>
    <name evidence="16" type="ORF">R5R35_007190</name>
</gene>
<keyword evidence="9 14" id="KW-0560">Oxidoreductase</keyword>
<keyword evidence="10 13" id="KW-0408">Iron</keyword>
<evidence type="ECO:0000313" key="17">
    <source>
        <dbReference type="Proteomes" id="UP001378592"/>
    </source>
</evidence>
<dbReference type="PANTHER" id="PTHR24292:SF45">
    <property type="entry name" value="CYTOCHROME P450 6G1-RELATED"/>
    <property type="match status" value="1"/>
</dbReference>
<evidence type="ECO:0000256" key="11">
    <source>
        <dbReference type="ARBA" id="ARBA00023033"/>
    </source>
</evidence>
<dbReference type="PRINTS" id="PR00463">
    <property type="entry name" value="EP450I"/>
</dbReference>
<dbReference type="InterPro" id="IPR050476">
    <property type="entry name" value="Insect_CytP450_Detox"/>
</dbReference>
<comment type="subcellular location">
    <subcellularLocation>
        <location evidence="3">Endoplasmic reticulum membrane</location>
        <topology evidence="3">Peripheral membrane protein</topology>
    </subcellularLocation>
    <subcellularLocation>
        <location evidence="2">Microsome membrane</location>
        <topology evidence="2">Peripheral membrane protein</topology>
    </subcellularLocation>
</comment>
<evidence type="ECO:0000256" key="4">
    <source>
        <dbReference type="ARBA" id="ARBA00010617"/>
    </source>
</evidence>
<evidence type="ECO:0008006" key="18">
    <source>
        <dbReference type="Google" id="ProtNLM"/>
    </source>
</evidence>
<reference evidence="16 17" key="1">
    <citation type="submission" date="2024-03" db="EMBL/GenBank/DDBJ databases">
        <title>The genome assembly and annotation of the cricket Gryllus longicercus Weissman &amp; Gray.</title>
        <authorList>
            <person name="Szrajer S."/>
            <person name="Gray D."/>
            <person name="Ylla G."/>
        </authorList>
    </citation>
    <scope>NUCLEOTIDE SEQUENCE [LARGE SCALE GENOMIC DNA]</scope>
    <source>
        <strain evidence="16">DAG 2021-001</strain>
        <tissue evidence="16">Whole body minus gut</tissue>
    </source>
</reference>
<evidence type="ECO:0000256" key="15">
    <source>
        <dbReference type="SAM" id="Phobius"/>
    </source>
</evidence>
<accession>A0AAN9Z202</accession>
<dbReference type="InterPro" id="IPR036396">
    <property type="entry name" value="Cyt_P450_sf"/>
</dbReference>
<dbReference type="InterPro" id="IPR002401">
    <property type="entry name" value="Cyt_P450_E_grp-I"/>
</dbReference>
<dbReference type="Pfam" id="PF00067">
    <property type="entry name" value="p450"/>
    <property type="match status" value="1"/>
</dbReference>
<comment type="cofactor">
    <cofactor evidence="1 13">
        <name>heme</name>
        <dbReference type="ChEBI" id="CHEBI:30413"/>
    </cofactor>
</comment>
<dbReference type="GO" id="GO:0016705">
    <property type="term" value="F:oxidoreductase activity, acting on paired donors, with incorporation or reduction of molecular oxygen"/>
    <property type="evidence" value="ECO:0007669"/>
    <property type="project" value="InterPro"/>
</dbReference>
<evidence type="ECO:0000256" key="5">
    <source>
        <dbReference type="ARBA" id="ARBA00022617"/>
    </source>
</evidence>
<evidence type="ECO:0000256" key="10">
    <source>
        <dbReference type="ARBA" id="ARBA00023004"/>
    </source>
</evidence>
<dbReference type="PRINTS" id="PR00385">
    <property type="entry name" value="P450"/>
</dbReference>
<keyword evidence="8" id="KW-0492">Microsome</keyword>
<evidence type="ECO:0000313" key="16">
    <source>
        <dbReference type="EMBL" id="KAK7865063.1"/>
    </source>
</evidence>
<evidence type="ECO:0000256" key="12">
    <source>
        <dbReference type="ARBA" id="ARBA00023136"/>
    </source>
</evidence>
<evidence type="ECO:0000256" key="13">
    <source>
        <dbReference type="PIRSR" id="PIRSR602401-1"/>
    </source>
</evidence>
<dbReference type="PROSITE" id="PS00086">
    <property type="entry name" value="CYTOCHROME_P450"/>
    <property type="match status" value="1"/>
</dbReference>
<protein>
    <recommendedName>
        <fullName evidence="18">Cytochrome P450</fullName>
    </recommendedName>
</protein>
<keyword evidence="7" id="KW-0256">Endoplasmic reticulum</keyword>
<feature type="transmembrane region" description="Helical" evidence="15">
    <location>
        <begin position="48"/>
        <end position="70"/>
    </location>
</feature>
<dbReference type="GO" id="GO:0020037">
    <property type="term" value="F:heme binding"/>
    <property type="evidence" value="ECO:0007669"/>
    <property type="project" value="InterPro"/>
</dbReference>
<evidence type="ECO:0000256" key="2">
    <source>
        <dbReference type="ARBA" id="ARBA00004174"/>
    </source>
</evidence>
<dbReference type="Proteomes" id="UP001378592">
    <property type="component" value="Unassembled WGS sequence"/>
</dbReference>
<dbReference type="GO" id="GO:0004497">
    <property type="term" value="F:monooxygenase activity"/>
    <property type="evidence" value="ECO:0007669"/>
    <property type="project" value="UniProtKB-KW"/>
</dbReference>
<keyword evidence="11 14" id="KW-0503">Monooxygenase</keyword>
<dbReference type="EMBL" id="JAZDUA010000187">
    <property type="protein sequence ID" value="KAK7865063.1"/>
    <property type="molecule type" value="Genomic_DNA"/>
</dbReference>
<dbReference type="CDD" id="cd11056">
    <property type="entry name" value="CYP6-like"/>
    <property type="match status" value="1"/>
</dbReference>
<evidence type="ECO:0000256" key="7">
    <source>
        <dbReference type="ARBA" id="ARBA00022824"/>
    </source>
</evidence>
<proteinExistence type="inferred from homology"/>
<organism evidence="16 17">
    <name type="scientific">Gryllus longicercus</name>
    <dbReference type="NCBI Taxonomy" id="2509291"/>
    <lineage>
        <taxon>Eukaryota</taxon>
        <taxon>Metazoa</taxon>
        <taxon>Ecdysozoa</taxon>
        <taxon>Arthropoda</taxon>
        <taxon>Hexapoda</taxon>
        <taxon>Insecta</taxon>
        <taxon>Pterygota</taxon>
        <taxon>Neoptera</taxon>
        <taxon>Polyneoptera</taxon>
        <taxon>Orthoptera</taxon>
        <taxon>Ensifera</taxon>
        <taxon>Gryllidea</taxon>
        <taxon>Grylloidea</taxon>
        <taxon>Gryllidae</taxon>
        <taxon>Gryllinae</taxon>
        <taxon>Gryllus</taxon>
    </lineage>
</organism>
<comment type="similarity">
    <text evidence="4 14">Belongs to the cytochrome P450 family.</text>
</comment>
<dbReference type="InterPro" id="IPR017972">
    <property type="entry name" value="Cyt_P450_CS"/>
</dbReference>
<dbReference type="AlphaFoldDB" id="A0AAN9Z202"/>
<dbReference type="GO" id="GO:0005506">
    <property type="term" value="F:iron ion binding"/>
    <property type="evidence" value="ECO:0007669"/>
    <property type="project" value="InterPro"/>
</dbReference>
<keyword evidence="5 13" id="KW-0349">Heme</keyword>
<evidence type="ECO:0000256" key="14">
    <source>
        <dbReference type="RuleBase" id="RU000461"/>
    </source>
</evidence>
<evidence type="ECO:0000256" key="8">
    <source>
        <dbReference type="ARBA" id="ARBA00022848"/>
    </source>
</evidence>
<comment type="caution">
    <text evidence="16">The sequence shown here is derived from an EMBL/GenBank/DDBJ whole genome shotgun (WGS) entry which is preliminary data.</text>
</comment>
<keyword evidence="15" id="KW-0812">Transmembrane</keyword>
<dbReference type="FunFam" id="1.10.630.10:FF:000042">
    <property type="entry name" value="Cytochrome P450"/>
    <property type="match status" value="1"/>
</dbReference>